<evidence type="ECO:0000256" key="2">
    <source>
        <dbReference type="SAM" id="SignalP"/>
    </source>
</evidence>
<evidence type="ECO:0000313" key="4">
    <source>
        <dbReference type="EMBL" id="MBB3712140.1"/>
    </source>
</evidence>
<evidence type="ECO:0000259" key="3">
    <source>
        <dbReference type="Pfam" id="PF13778"/>
    </source>
</evidence>
<keyword evidence="5" id="KW-1185">Reference proteome</keyword>
<dbReference type="Pfam" id="PF13778">
    <property type="entry name" value="DUF4174"/>
    <property type="match status" value="1"/>
</dbReference>
<sequence length="168" mass="18623">MTQLRPMLALLVALLWAAPLAAAQEAPGPLERWLEEPRAAYPVAEAELAEFLHVARPIIVFADNANDPQFQRQMSFLAERIDDLVARDAIVLIDTDPAARSPIRRVLRPRGFAVILIGKDGRIAQRKPAPFTARELIRAIDKLPLRQQEIRDANRPVGGAGAQALETR</sequence>
<feature type="chain" id="PRO_5045202801" description="DUF4174 domain-containing protein" evidence="2">
    <location>
        <begin position="24"/>
        <end position="168"/>
    </location>
</feature>
<dbReference type="InterPro" id="IPR025232">
    <property type="entry name" value="DUF4174"/>
</dbReference>
<keyword evidence="1 2" id="KW-0732">Signal</keyword>
<dbReference type="Proteomes" id="UP000576152">
    <property type="component" value="Unassembled WGS sequence"/>
</dbReference>
<dbReference type="RefSeq" id="WP_183471836.1">
    <property type="nucleotide sequence ID" value="NZ_CP139691.1"/>
</dbReference>
<protein>
    <recommendedName>
        <fullName evidence="3">DUF4174 domain-containing protein</fullName>
    </recommendedName>
</protein>
<comment type="caution">
    <text evidence="4">The sequence shown here is derived from an EMBL/GenBank/DDBJ whole genome shotgun (WGS) entry which is preliminary data.</text>
</comment>
<accession>A0ABR6HNL1</accession>
<feature type="signal peptide" evidence="2">
    <location>
        <begin position="1"/>
        <end position="23"/>
    </location>
</feature>
<evidence type="ECO:0000256" key="1">
    <source>
        <dbReference type="ARBA" id="ARBA00022729"/>
    </source>
</evidence>
<dbReference type="EMBL" id="JACIBX010000005">
    <property type="protein sequence ID" value="MBB3712140.1"/>
    <property type="molecule type" value="Genomic_DNA"/>
</dbReference>
<gene>
    <name evidence="4" type="ORF">FHS00_001717</name>
</gene>
<reference evidence="4 5" key="1">
    <citation type="submission" date="2020-08" db="EMBL/GenBank/DDBJ databases">
        <title>Genomic Encyclopedia of Type Strains, Phase III (KMG-III): the genomes of soil and plant-associated and newly described type strains.</title>
        <authorList>
            <person name="Whitman W."/>
        </authorList>
    </citation>
    <scope>NUCLEOTIDE SEQUENCE [LARGE SCALE GENOMIC DNA]</scope>
    <source>
        <strain evidence="4 5">CECT 8572</strain>
    </source>
</reference>
<proteinExistence type="predicted"/>
<evidence type="ECO:0000313" key="5">
    <source>
        <dbReference type="Proteomes" id="UP000576152"/>
    </source>
</evidence>
<organism evidence="4 5">
    <name type="scientific">Limimaricola variabilis</name>
    <dbReference type="NCBI Taxonomy" id="1492771"/>
    <lineage>
        <taxon>Bacteria</taxon>
        <taxon>Pseudomonadati</taxon>
        <taxon>Pseudomonadota</taxon>
        <taxon>Alphaproteobacteria</taxon>
        <taxon>Rhodobacterales</taxon>
        <taxon>Paracoccaceae</taxon>
        <taxon>Limimaricola</taxon>
    </lineage>
</organism>
<feature type="domain" description="DUF4174" evidence="3">
    <location>
        <begin position="48"/>
        <end position="149"/>
    </location>
</feature>
<name>A0ABR6HNL1_9RHOB</name>